<accession>G5C0J8</accession>
<sequence length="490" mass="54843">MAYKWASVFIKEPERGPLSVVHFCCIFWSSDNGLYDPLCLCGVDPGDAHPREGDAQPILSPMKRLSNIFDHVVNRIDKIENELATLQDLPSTTQLLEGSQGTGQPIEDLWHLIKLRKMVEGNEEAMTKSIQTLQDLLTDLYALKVKIEDLRKDVDMLKDMFEKMSLQKMIHTIPRSDDMVLWSGLHEAMFTPGTASLELEPSNMWQTMEPPPQTAFTQTQNLEEIVHTHVAEPIQAAWTARAAAKALEDVPATKMATEAATMAASGPLGVFADVLGGGFSRGALDSTTLGTDGEKQEDLMTDYETFSPPSTLGLNIHESALSQAMLYATQAISPEDKKKAVKYSMSHIAQMPVRHDNLKEEFAHLLSDLQQCFSYLGASRIGMAVDLLEEKVNNLQKSRLKEKELERVWDTQLETMKNYYIVLDRAVEKIQTRLDNLKILQAQIKFLEQSKVNKSTMEQELKEKANRSALAGKAGRADLETVAMELNTMI</sequence>
<dbReference type="InterPro" id="IPR032013">
    <property type="entry name" value="DUF4795"/>
</dbReference>
<proteinExistence type="predicted"/>
<protein>
    <recommendedName>
        <fullName evidence="2">DUF4795 domain-containing protein</fullName>
    </recommendedName>
</protein>
<organism evidence="3 4">
    <name type="scientific">Heterocephalus glaber</name>
    <name type="common">Naked mole rat</name>
    <dbReference type="NCBI Taxonomy" id="10181"/>
    <lineage>
        <taxon>Eukaryota</taxon>
        <taxon>Metazoa</taxon>
        <taxon>Chordata</taxon>
        <taxon>Craniata</taxon>
        <taxon>Vertebrata</taxon>
        <taxon>Euteleostomi</taxon>
        <taxon>Mammalia</taxon>
        <taxon>Eutheria</taxon>
        <taxon>Euarchontoglires</taxon>
        <taxon>Glires</taxon>
        <taxon>Rodentia</taxon>
        <taxon>Hystricomorpha</taxon>
        <taxon>Bathyergidae</taxon>
        <taxon>Heterocephalus</taxon>
    </lineage>
</organism>
<dbReference type="PANTHER" id="PTHR47080">
    <property type="entry name" value="CHROMOSOME 16 OPEN READING FRAME 96"/>
    <property type="match status" value="1"/>
</dbReference>
<dbReference type="FunCoup" id="G5C0J8">
    <property type="interactions" value="7"/>
</dbReference>
<evidence type="ECO:0000313" key="3">
    <source>
        <dbReference type="EMBL" id="EHB15059.1"/>
    </source>
</evidence>
<keyword evidence="1" id="KW-0175">Coiled coil</keyword>
<feature type="coiled-coil region" evidence="1">
    <location>
        <begin position="133"/>
        <end position="167"/>
    </location>
</feature>
<dbReference type="Pfam" id="PF16043">
    <property type="entry name" value="DUF4795"/>
    <property type="match status" value="1"/>
</dbReference>
<evidence type="ECO:0000259" key="2">
    <source>
        <dbReference type="Pfam" id="PF16043"/>
    </source>
</evidence>
<dbReference type="PANTHER" id="PTHR47080:SF1">
    <property type="entry name" value="CHROMOSOME 16 OPEN READING FRAME 96"/>
    <property type="match status" value="1"/>
</dbReference>
<dbReference type="EMBL" id="JH172716">
    <property type="protein sequence ID" value="EHB15059.1"/>
    <property type="molecule type" value="Genomic_DNA"/>
</dbReference>
<dbReference type="AlphaFoldDB" id="G5C0J8"/>
<evidence type="ECO:0000256" key="1">
    <source>
        <dbReference type="SAM" id="Coils"/>
    </source>
</evidence>
<dbReference type="STRING" id="10181.G5C0J8"/>
<feature type="coiled-coil region" evidence="1">
    <location>
        <begin position="62"/>
        <end position="89"/>
    </location>
</feature>
<gene>
    <name evidence="3" type="ORF">GW7_11391</name>
</gene>
<evidence type="ECO:0000313" key="4">
    <source>
        <dbReference type="Proteomes" id="UP000006813"/>
    </source>
</evidence>
<feature type="domain" description="DUF4795" evidence="2">
    <location>
        <begin position="423"/>
        <end position="490"/>
    </location>
</feature>
<dbReference type="InParanoid" id="G5C0J8"/>
<name>G5C0J8_HETGA</name>
<reference evidence="3 4" key="1">
    <citation type="journal article" date="2011" name="Nature">
        <title>Genome sequencing reveals insights into physiology and longevity of the naked mole rat.</title>
        <authorList>
            <person name="Kim E.B."/>
            <person name="Fang X."/>
            <person name="Fushan A.A."/>
            <person name="Huang Z."/>
            <person name="Lobanov A.V."/>
            <person name="Han L."/>
            <person name="Marino S.M."/>
            <person name="Sun X."/>
            <person name="Turanov A.A."/>
            <person name="Yang P."/>
            <person name="Yim S.H."/>
            <person name="Zhao X."/>
            <person name="Kasaikina M.V."/>
            <person name="Stoletzki N."/>
            <person name="Peng C."/>
            <person name="Polak P."/>
            <person name="Xiong Z."/>
            <person name="Kiezun A."/>
            <person name="Zhu Y."/>
            <person name="Chen Y."/>
            <person name="Kryukov G.V."/>
            <person name="Zhang Q."/>
            <person name="Peshkin L."/>
            <person name="Yang L."/>
            <person name="Bronson R.T."/>
            <person name="Buffenstein R."/>
            <person name="Wang B."/>
            <person name="Han C."/>
            <person name="Li Q."/>
            <person name="Chen L."/>
            <person name="Zhao W."/>
            <person name="Sunyaev S.R."/>
            <person name="Park T.J."/>
            <person name="Zhang G."/>
            <person name="Wang J."/>
            <person name="Gladyshev V.N."/>
        </authorList>
    </citation>
    <scope>NUCLEOTIDE SEQUENCE [LARGE SCALE GENOMIC DNA]</scope>
</reference>
<dbReference type="Proteomes" id="UP000006813">
    <property type="component" value="Unassembled WGS sequence"/>
</dbReference>
<dbReference type="eggNOG" id="ENOG502RC3N">
    <property type="taxonomic scope" value="Eukaryota"/>
</dbReference>